<dbReference type="STRING" id="70415.A0A5S6R147"/>
<accession>A0A5S6R147</accession>
<feature type="chain" id="PRO_5024381027" evidence="2">
    <location>
        <begin position="43"/>
        <end position="368"/>
    </location>
</feature>
<evidence type="ECO:0000256" key="2">
    <source>
        <dbReference type="SAM" id="SignalP"/>
    </source>
</evidence>
<protein>
    <submittedName>
        <fullName evidence="4">DUF19 domain-containing protein</fullName>
    </submittedName>
</protein>
<dbReference type="Proteomes" id="UP000046395">
    <property type="component" value="Unassembled WGS sequence"/>
</dbReference>
<sequence length="368" mass="41822">MRTAFTDCSHLAKAGCKEMFMATDELRMGLFVLFMCLIAADAAPAVCCGEEATRFHVCLYKNYVPLLDKFRQFDQRKFLETASICFSSNGCRLPSQIWTNFNDTGNADEVNENESKESESNGQDSGSEETDSNKTLNKALDVRTLQVAVIQTVLNPKWFPNATNKIITGHEEECMNKSYHVVNMMVQACIQRSLPGFRFPVKEGIPAHLLYFGMAIRAHSSPHRFFTTTAGMLHRHLRTPGVCTGKQAKLAEDCLSRTYMREQRDSFREILRLEQAFALLCNISTSCFFQSKEQCRPSIRALGEIECECSLDLIPKMTNMLTEDYSRCFQTNVSRDAVESALRTKMNIECLRQRRGMEMCLKGFDDLL</sequence>
<dbReference type="WBParaSite" id="TMUE_3000013381.1">
    <property type="protein sequence ID" value="TMUE_3000013381.1"/>
    <property type="gene ID" value="WBGene00292928"/>
</dbReference>
<feature type="region of interest" description="Disordered" evidence="1">
    <location>
        <begin position="104"/>
        <end position="135"/>
    </location>
</feature>
<keyword evidence="3" id="KW-1185">Reference proteome</keyword>
<reference evidence="4" key="1">
    <citation type="submission" date="2019-12" db="UniProtKB">
        <authorList>
            <consortium name="WormBaseParasite"/>
        </authorList>
    </citation>
    <scope>IDENTIFICATION</scope>
</reference>
<keyword evidence="2" id="KW-0732">Signal</keyword>
<dbReference type="AlphaFoldDB" id="A0A5S6R147"/>
<evidence type="ECO:0000313" key="4">
    <source>
        <dbReference type="WBParaSite" id="TMUE_3000013381.1"/>
    </source>
</evidence>
<feature type="signal peptide" evidence="2">
    <location>
        <begin position="1"/>
        <end position="42"/>
    </location>
</feature>
<name>A0A5S6R147_TRIMR</name>
<evidence type="ECO:0000256" key="1">
    <source>
        <dbReference type="SAM" id="MobiDB-lite"/>
    </source>
</evidence>
<evidence type="ECO:0000313" key="3">
    <source>
        <dbReference type="Proteomes" id="UP000046395"/>
    </source>
</evidence>
<proteinExistence type="predicted"/>
<organism evidence="3 4">
    <name type="scientific">Trichuris muris</name>
    <name type="common">Mouse whipworm</name>
    <dbReference type="NCBI Taxonomy" id="70415"/>
    <lineage>
        <taxon>Eukaryota</taxon>
        <taxon>Metazoa</taxon>
        <taxon>Ecdysozoa</taxon>
        <taxon>Nematoda</taxon>
        <taxon>Enoplea</taxon>
        <taxon>Dorylaimia</taxon>
        <taxon>Trichinellida</taxon>
        <taxon>Trichuridae</taxon>
        <taxon>Trichuris</taxon>
    </lineage>
</organism>